<organism evidence="4">
    <name type="scientific">Ixodes ricinus</name>
    <name type="common">Common tick</name>
    <name type="synonym">Acarus ricinus</name>
    <dbReference type="NCBI Taxonomy" id="34613"/>
    <lineage>
        <taxon>Eukaryota</taxon>
        <taxon>Metazoa</taxon>
        <taxon>Ecdysozoa</taxon>
        <taxon>Arthropoda</taxon>
        <taxon>Chelicerata</taxon>
        <taxon>Arachnida</taxon>
        <taxon>Acari</taxon>
        <taxon>Parasitiformes</taxon>
        <taxon>Ixodida</taxon>
        <taxon>Ixodoidea</taxon>
        <taxon>Ixodidae</taxon>
        <taxon>Ixodinae</taxon>
        <taxon>Ixodes</taxon>
    </lineage>
</organism>
<dbReference type="Pfam" id="PF01607">
    <property type="entry name" value="CBM_14"/>
    <property type="match status" value="1"/>
</dbReference>
<feature type="compositionally biased region" description="Basic residues" evidence="1">
    <location>
        <begin position="202"/>
        <end position="212"/>
    </location>
</feature>
<dbReference type="EMBL" id="GEGO01007235">
    <property type="protein sequence ID" value="JAR88169.1"/>
    <property type="molecule type" value="Transcribed_RNA"/>
</dbReference>
<evidence type="ECO:0000259" key="3">
    <source>
        <dbReference type="PROSITE" id="PS50940"/>
    </source>
</evidence>
<feature type="region of interest" description="Disordered" evidence="1">
    <location>
        <begin position="465"/>
        <end position="505"/>
    </location>
</feature>
<dbReference type="SMART" id="SM00494">
    <property type="entry name" value="ChtBD2"/>
    <property type="match status" value="1"/>
</dbReference>
<protein>
    <submittedName>
        <fullName evidence="4">Putative cuticular protein</fullName>
    </submittedName>
</protein>
<accession>A0A147BBN6</accession>
<dbReference type="SUPFAM" id="SSF57625">
    <property type="entry name" value="Invertebrate chitin-binding proteins"/>
    <property type="match status" value="1"/>
</dbReference>
<feature type="compositionally biased region" description="Basic and acidic residues" evidence="1">
    <location>
        <begin position="150"/>
        <end position="173"/>
    </location>
</feature>
<feature type="chain" id="PRO_5007541960" evidence="2">
    <location>
        <begin position="17"/>
        <end position="505"/>
    </location>
</feature>
<dbReference type="InterPro" id="IPR002557">
    <property type="entry name" value="Chitin-bd_dom"/>
</dbReference>
<dbReference type="Gene3D" id="2.170.140.10">
    <property type="entry name" value="Chitin binding domain"/>
    <property type="match status" value="1"/>
</dbReference>
<sequence length="505" mass="55506">MNFAMTFLLLTGAASGGLVRRKRESYSLPDGSEFVVGMLKSSFRCHGSGYFADVDNNCQVFHVCHEMPKFMGPPRYQLYSFMCGNMTMFDQLTLTCTYPDDAVPCASAPDFYAVNDNIGNEDALFLTDEEMGKAERFYEDDNQANAVSKEATRNAQPKDKLTKELKPATRTERPPPVTQVTTTTPPSTTTKSYHRYTTAKYQRAKQVRKKSKQGGTEVESTTFSAGNKAKKGTVQGSRQKQSRVEDRGEQVSGDPSAGGEQAKPIAAPQGGAFKKTVIRSMSRYKGAHKGVPGHRKKVASSFREQAPDTLLKTLEAAFAQDYPQVTETSYQRIPRKKIVVVPRKKASLKSVKERTDRPLTPTKFPALKDAEKTNLNGLVVLTKDFIQSAPKDAVPVPVVSELQVAEPAAKSSSDGVEKEVPEELMKEIEKALNKQLEGALASGERQATFSKALLMKEIEESLKKELEAGNLKKESQPGDDPAREPVQPVAKHKDQAVLKGASKTI</sequence>
<dbReference type="GO" id="GO:0005576">
    <property type="term" value="C:extracellular region"/>
    <property type="evidence" value="ECO:0007669"/>
    <property type="project" value="InterPro"/>
</dbReference>
<dbReference type="AlphaFoldDB" id="A0A147BBN6"/>
<keyword evidence="2" id="KW-0732">Signal</keyword>
<dbReference type="PANTHER" id="PTHR22933:SF43">
    <property type="entry name" value="LP10131P"/>
    <property type="match status" value="1"/>
</dbReference>
<evidence type="ECO:0000256" key="2">
    <source>
        <dbReference type="SAM" id="SignalP"/>
    </source>
</evidence>
<name>A0A147BBN6_IXORI</name>
<dbReference type="PANTHER" id="PTHR22933">
    <property type="entry name" value="FI18007P1-RELATED"/>
    <property type="match status" value="1"/>
</dbReference>
<dbReference type="InterPro" id="IPR052976">
    <property type="entry name" value="Scoloptoxin-like"/>
</dbReference>
<feature type="compositionally biased region" description="Basic and acidic residues" evidence="1">
    <location>
        <begin position="465"/>
        <end position="483"/>
    </location>
</feature>
<feature type="signal peptide" evidence="2">
    <location>
        <begin position="1"/>
        <end position="16"/>
    </location>
</feature>
<feature type="domain" description="Chitin-binding type-2" evidence="3">
    <location>
        <begin position="42"/>
        <end position="107"/>
    </location>
</feature>
<feature type="compositionally biased region" description="Low complexity" evidence="1">
    <location>
        <begin position="178"/>
        <end position="190"/>
    </location>
</feature>
<evidence type="ECO:0000313" key="4">
    <source>
        <dbReference type="EMBL" id="JAR88169.1"/>
    </source>
</evidence>
<proteinExistence type="predicted"/>
<dbReference type="GO" id="GO:0008061">
    <property type="term" value="F:chitin binding"/>
    <property type="evidence" value="ECO:0007669"/>
    <property type="project" value="InterPro"/>
</dbReference>
<dbReference type="InterPro" id="IPR036508">
    <property type="entry name" value="Chitin-bd_dom_sf"/>
</dbReference>
<evidence type="ECO:0000256" key="1">
    <source>
        <dbReference type="SAM" id="MobiDB-lite"/>
    </source>
</evidence>
<reference evidence="4" key="1">
    <citation type="journal article" date="2018" name="PLoS Negl. Trop. Dis.">
        <title>Sialome diversity of ticks revealed by RNAseq of single tick salivary glands.</title>
        <authorList>
            <person name="Perner J."/>
            <person name="Kropackova S."/>
            <person name="Kopacek P."/>
            <person name="Ribeiro J.M."/>
        </authorList>
    </citation>
    <scope>NUCLEOTIDE SEQUENCE</scope>
    <source>
        <strain evidence="4">Siblings of single egg batch collected in Ceske Budejovice</strain>
        <tissue evidence="4">Salivary glands</tissue>
    </source>
</reference>
<dbReference type="PROSITE" id="PS50940">
    <property type="entry name" value="CHIT_BIND_II"/>
    <property type="match status" value="1"/>
</dbReference>
<feature type="region of interest" description="Disordered" evidence="1">
    <location>
        <begin position="140"/>
        <end position="272"/>
    </location>
</feature>